<evidence type="ECO:0000256" key="2">
    <source>
        <dbReference type="SAM" id="Phobius"/>
    </source>
</evidence>
<dbReference type="Proteomes" id="UP000663887">
    <property type="component" value="Unassembled WGS sequence"/>
</dbReference>
<evidence type="ECO:0000313" key="5">
    <source>
        <dbReference type="Proteomes" id="UP000663887"/>
    </source>
</evidence>
<evidence type="ECO:0000313" key="4">
    <source>
        <dbReference type="EMBL" id="CAF2043955.1"/>
    </source>
</evidence>
<proteinExistence type="predicted"/>
<reference evidence="4" key="1">
    <citation type="submission" date="2021-02" db="EMBL/GenBank/DDBJ databases">
        <authorList>
            <person name="Nowell W R."/>
        </authorList>
    </citation>
    <scope>NUCLEOTIDE SEQUENCE</scope>
</reference>
<feature type="compositionally biased region" description="Low complexity" evidence="1">
    <location>
        <begin position="374"/>
        <end position="386"/>
    </location>
</feature>
<name>A0A816P4P3_9BILA</name>
<protein>
    <submittedName>
        <fullName evidence="4">Uncharacterized protein</fullName>
    </submittedName>
</protein>
<feature type="signal peptide" evidence="3">
    <location>
        <begin position="1"/>
        <end position="19"/>
    </location>
</feature>
<feature type="transmembrane region" description="Helical" evidence="2">
    <location>
        <begin position="324"/>
        <end position="347"/>
    </location>
</feature>
<evidence type="ECO:0000256" key="1">
    <source>
        <dbReference type="SAM" id="MobiDB-lite"/>
    </source>
</evidence>
<feature type="chain" id="PRO_5032556199" evidence="3">
    <location>
        <begin position="20"/>
        <end position="393"/>
    </location>
</feature>
<organism evidence="4 5">
    <name type="scientific">Rotaria magnacalcarata</name>
    <dbReference type="NCBI Taxonomy" id="392030"/>
    <lineage>
        <taxon>Eukaryota</taxon>
        <taxon>Metazoa</taxon>
        <taxon>Spiralia</taxon>
        <taxon>Gnathifera</taxon>
        <taxon>Rotifera</taxon>
        <taxon>Eurotatoria</taxon>
        <taxon>Bdelloidea</taxon>
        <taxon>Philodinida</taxon>
        <taxon>Philodinidae</taxon>
        <taxon>Rotaria</taxon>
    </lineage>
</organism>
<evidence type="ECO:0000256" key="3">
    <source>
        <dbReference type="SAM" id="SignalP"/>
    </source>
</evidence>
<gene>
    <name evidence="4" type="ORF">XDN619_LOCUS7251</name>
</gene>
<dbReference type="AlphaFoldDB" id="A0A816P4P3"/>
<keyword evidence="3" id="KW-0732">Signal</keyword>
<keyword evidence="2" id="KW-1133">Transmembrane helix</keyword>
<keyword evidence="2" id="KW-0812">Transmembrane</keyword>
<dbReference type="EMBL" id="CAJNRG010002148">
    <property type="protein sequence ID" value="CAF2043955.1"/>
    <property type="molecule type" value="Genomic_DNA"/>
</dbReference>
<feature type="region of interest" description="Disordered" evidence="1">
    <location>
        <begin position="365"/>
        <end position="393"/>
    </location>
</feature>
<sequence>MSTLFVLLLIIVGISKINANCCTCCFPGQQPICQTPGINLPSCDECTSNFCTQHVKGCQGRYVCDVTCKSDSSTTSTKAKSSSTQTSSWNTYYYVRKTSNEKRSDYIKCETSTSTSVITEPRTISTRRRTLSTRDKRATIYISTAIRKNATIISSTSNTGIIVYTTSSTTKGSTSLATLRSANMSKSSRTTEKYTRSSFTTNKSTTTYASMSTTKISSPTSTKSTTTIASSNTMENATQTSSTINKRSIKQAIFNTTENNSINLSSTALKIQSYVTSFSTETTTVVSTKTTEQIFITTHSVTISTDMYTSSKLIKSREQNGSGLILIFSLSIAVSLLSCLLIALLVYKLCNKEILEEEEDEEQRQLSTPYHIINSTSNTESTMSSSQWKRTSF</sequence>
<comment type="caution">
    <text evidence="4">The sequence shown here is derived from an EMBL/GenBank/DDBJ whole genome shotgun (WGS) entry which is preliminary data.</text>
</comment>
<accession>A0A816P4P3</accession>
<keyword evidence="2" id="KW-0472">Membrane</keyword>